<dbReference type="Proteomes" id="UP000180098">
    <property type="component" value="Unassembled WGS sequence"/>
</dbReference>
<gene>
    <name evidence="1" type="ORF">BKP35_17070</name>
</gene>
<evidence type="ECO:0000313" key="1">
    <source>
        <dbReference type="EMBL" id="OIJ09248.1"/>
    </source>
</evidence>
<sequence length="91" mass="10796">MQYKRESKMLTLSFRLLFSGFEPRRVISPAFGLLFYGFELRRVIIRVFGLLFFSFKLGRVISFFRINRLSLEGVDDLTVTDKGYVRIFRVT</sequence>
<comment type="caution">
    <text evidence="1">The sequence shown here is derived from an EMBL/GenBank/DDBJ whole genome shotgun (WGS) entry which is preliminary data.</text>
</comment>
<evidence type="ECO:0000313" key="2">
    <source>
        <dbReference type="Proteomes" id="UP000180098"/>
    </source>
</evidence>
<proteinExistence type="predicted"/>
<accession>A0A1S2L9T2</accession>
<dbReference type="AlphaFoldDB" id="A0A1S2L9T2"/>
<dbReference type="RefSeq" id="WP_071314592.1">
    <property type="nucleotide sequence ID" value="NZ_MLQQ01000046.1"/>
</dbReference>
<organism evidence="1 2">
    <name type="scientific">Anaerobacillus arseniciselenatis</name>
    <dbReference type="NCBI Taxonomy" id="85682"/>
    <lineage>
        <taxon>Bacteria</taxon>
        <taxon>Bacillati</taxon>
        <taxon>Bacillota</taxon>
        <taxon>Bacilli</taxon>
        <taxon>Bacillales</taxon>
        <taxon>Bacillaceae</taxon>
        <taxon>Anaerobacillus</taxon>
    </lineage>
</organism>
<reference evidence="1 2" key="1">
    <citation type="submission" date="2016-10" db="EMBL/GenBank/DDBJ databases">
        <title>Draft genome sequences of four alkaliphilic bacteria belonging to the Anaerobacillus genus.</title>
        <authorList>
            <person name="Bassil N.M."/>
            <person name="Lloyd J.R."/>
        </authorList>
    </citation>
    <scope>NUCLEOTIDE SEQUENCE [LARGE SCALE GENOMIC DNA]</scope>
    <source>
        <strain evidence="1 2">DSM 15340</strain>
    </source>
</reference>
<keyword evidence="2" id="KW-1185">Reference proteome</keyword>
<name>A0A1S2L9T2_9BACI</name>
<dbReference type="EMBL" id="MLQQ01000046">
    <property type="protein sequence ID" value="OIJ09248.1"/>
    <property type="molecule type" value="Genomic_DNA"/>
</dbReference>
<protein>
    <submittedName>
        <fullName evidence="1">Uncharacterized protein</fullName>
    </submittedName>
</protein>